<dbReference type="AlphaFoldDB" id="A0A512BBI6"/>
<dbReference type="RefSeq" id="WP_170234122.1">
    <property type="nucleotide sequence ID" value="NZ_BJYT01000006.1"/>
</dbReference>
<dbReference type="Proteomes" id="UP000321513">
    <property type="component" value="Unassembled WGS sequence"/>
</dbReference>
<accession>A0A512BBI6</accession>
<dbReference type="EMBL" id="BJYT01000006">
    <property type="protein sequence ID" value="GEO09338.1"/>
    <property type="molecule type" value="Genomic_DNA"/>
</dbReference>
<name>A0A512BBI6_9BACT</name>
<proteinExistence type="predicted"/>
<protein>
    <submittedName>
        <fullName evidence="1">Uncharacterized protein</fullName>
    </submittedName>
</protein>
<sequence length="62" mass="7230">MGVHKRLKEFVIKHVSPNAYLKDYKAILEEVAVGKAGTWSYCDFFSDHKETATQVRDTWDIR</sequence>
<reference evidence="1 2" key="1">
    <citation type="submission" date="2019-07" db="EMBL/GenBank/DDBJ databases">
        <title>Whole genome shotgun sequence of Segetibacter aerophilus NBRC 106135.</title>
        <authorList>
            <person name="Hosoyama A."/>
            <person name="Uohara A."/>
            <person name="Ohji S."/>
            <person name="Ichikawa N."/>
        </authorList>
    </citation>
    <scope>NUCLEOTIDE SEQUENCE [LARGE SCALE GENOMIC DNA]</scope>
    <source>
        <strain evidence="1 2">NBRC 106135</strain>
    </source>
</reference>
<comment type="caution">
    <text evidence="1">The sequence shown here is derived from an EMBL/GenBank/DDBJ whole genome shotgun (WGS) entry which is preliminary data.</text>
</comment>
<gene>
    <name evidence="1" type="ORF">SAE01_18340</name>
</gene>
<evidence type="ECO:0000313" key="1">
    <source>
        <dbReference type="EMBL" id="GEO09338.1"/>
    </source>
</evidence>
<organism evidence="1 2">
    <name type="scientific">Segetibacter aerophilus</name>
    <dbReference type="NCBI Taxonomy" id="670293"/>
    <lineage>
        <taxon>Bacteria</taxon>
        <taxon>Pseudomonadati</taxon>
        <taxon>Bacteroidota</taxon>
        <taxon>Chitinophagia</taxon>
        <taxon>Chitinophagales</taxon>
        <taxon>Chitinophagaceae</taxon>
        <taxon>Segetibacter</taxon>
    </lineage>
</organism>
<evidence type="ECO:0000313" key="2">
    <source>
        <dbReference type="Proteomes" id="UP000321513"/>
    </source>
</evidence>
<keyword evidence="2" id="KW-1185">Reference proteome</keyword>